<feature type="domain" description="Lacto-N-biose phosphorylase-like N-terminal TIM barrel" evidence="1">
    <location>
        <begin position="4"/>
        <end position="441"/>
    </location>
</feature>
<dbReference type="NCBIfam" id="TIGR02336">
    <property type="entry name" value="1,3-beta-galactosyl-N-acetylhexosamine phosphorylase"/>
    <property type="match status" value="1"/>
</dbReference>
<keyword evidence="4" id="KW-0328">Glycosyltransferase</keyword>
<dbReference type="EMBL" id="JAAGNX010000001">
    <property type="protein sequence ID" value="NDV61483.1"/>
    <property type="molecule type" value="Genomic_DNA"/>
</dbReference>
<dbReference type="InterPro" id="IPR029062">
    <property type="entry name" value="Class_I_gatase-like"/>
</dbReference>
<dbReference type="GO" id="GO:0004645">
    <property type="term" value="F:1,4-alpha-oligoglucan phosphorylase activity"/>
    <property type="evidence" value="ECO:0007669"/>
    <property type="project" value="InterPro"/>
</dbReference>
<dbReference type="InterPro" id="IPR013783">
    <property type="entry name" value="Ig-like_fold"/>
</dbReference>
<dbReference type="Pfam" id="PF09508">
    <property type="entry name" value="Lact_bio_phlase"/>
    <property type="match status" value="1"/>
</dbReference>
<reference evidence="4 5" key="1">
    <citation type="submission" date="2020-02" db="EMBL/GenBank/DDBJ databases">
        <title>Albibacoteraceae fam. nov., the first described family within the subdivision 4 Verrucomicrobia.</title>
        <authorList>
            <person name="Xi F."/>
        </authorList>
    </citation>
    <scope>NUCLEOTIDE SEQUENCE [LARGE SCALE GENOMIC DNA]</scope>
    <source>
        <strain evidence="4 5">CK1056</strain>
    </source>
</reference>
<dbReference type="Pfam" id="PF17385">
    <property type="entry name" value="LBP_M"/>
    <property type="match status" value="1"/>
</dbReference>
<dbReference type="GO" id="GO:0050500">
    <property type="term" value="F:1,3-beta-galactosyl-N-acetylhexosamine phosphorylase activity"/>
    <property type="evidence" value="ECO:0007669"/>
    <property type="project" value="UniProtKB-EC"/>
</dbReference>
<evidence type="ECO:0000313" key="4">
    <source>
        <dbReference type="EMBL" id="NDV61483.1"/>
    </source>
</evidence>
<evidence type="ECO:0000259" key="3">
    <source>
        <dbReference type="Pfam" id="PF17386"/>
    </source>
</evidence>
<dbReference type="InterPro" id="IPR012711">
    <property type="entry name" value="Lacto-N-biose_phosphorylase"/>
</dbReference>
<dbReference type="InterPro" id="IPR035080">
    <property type="entry name" value="Lact_bio_phlase-like_N"/>
</dbReference>
<organism evidence="4 5">
    <name type="scientific">Oceanipulchritudo coccoides</name>
    <dbReference type="NCBI Taxonomy" id="2706888"/>
    <lineage>
        <taxon>Bacteria</taxon>
        <taxon>Pseudomonadati</taxon>
        <taxon>Verrucomicrobiota</taxon>
        <taxon>Opitutia</taxon>
        <taxon>Puniceicoccales</taxon>
        <taxon>Oceanipulchritudinaceae</taxon>
        <taxon>Oceanipulchritudo</taxon>
    </lineage>
</organism>
<dbReference type="InterPro" id="IPR035363">
    <property type="entry name" value="LBP_M"/>
</dbReference>
<name>A0A6B2LYK3_9BACT</name>
<keyword evidence="4" id="KW-0808">Transferase</keyword>
<dbReference type="InterPro" id="IPR017853">
    <property type="entry name" value="GH"/>
</dbReference>
<dbReference type="Gene3D" id="3.20.20.80">
    <property type="entry name" value="Glycosidases"/>
    <property type="match status" value="1"/>
</dbReference>
<dbReference type="RefSeq" id="WP_163962464.1">
    <property type="nucleotide sequence ID" value="NZ_JAAGNX010000001.1"/>
</dbReference>
<gene>
    <name evidence="4" type="primary">gnpA</name>
    <name evidence="4" type="ORF">G0Q06_03370</name>
</gene>
<keyword evidence="5" id="KW-1185">Reference proteome</keyword>
<protein>
    <submittedName>
        <fullName evidence="4">1,3-beta-galactosyl-N-acetylhexosamine phosphorylase</fullName>
        <ecNumber evidence="4">2.4.1.211</ecNumber>
    </submittedName>
</protein>
<evidence type="ECO:0000259" key="2">
    <source>
        <dbReference type="Pfam" id="PF17385"/>
    </source>
</evidence>
<dbReference type="InterPro" id="IPR035356">
    <property type="entry name" value="LBP_C"/>
</dbReference>
<feature type="domain" description="Lacto-N-biose phosphorylase central" evidence="2">
    <location>
        <begin position="446"/>
        <end position="657"/>
    </location>
</feature>
<accession>A0A6B2LYK3</accession>
<dbReference type="InterPro" id="IPR013780">
    <property type="entry name" value="Glyco_hydro_b"/>
</dbReference>
<dbReference type="SUPFAM" id="SSF51445">
    <property type="entry name" value="(Trans)glycosidases"/>
    <property type="match status" value="1"/>
</dbReference>
<feature type="domain" description="Lacto-N-biose phosphorylase C-terminal" evidence="3">
    <location>
        <begin position="663"/>
        <end position="714"/>
    </location>
</feature>
<dbReference type="Proteomes" id="UP000478417">
    <property type="component" value="Unassembled WGS sequence"/>
</dbReference>
<dbReference type="SUPFAM" id="SSF52317">
    <property type="entry name" value="Class I glutamine amidotransferase-like"/>
    <property type="match status" value="1"/>
</dbReference>
<dbReference type="EC" id="2.4.1.211" evidence="4"/>
<sequence>MKNGRFTLPAEAGMEKETLELAEKWGADAIRDSDGTVLSPEITELDFDILSTLCMIRADQDWNRSHKHHCQQKYLMSDPRTAEADTLVIDLMSGYSKDQFELDTVNDAKKYWDVIDRTTGEVVDPSKWSLSAADGTVTITGASPWHVYTVNFLVFQIWESTSMYNHITNNWTSPHQLGIDPYQPETRAHLLEYLDKWLDEHPNTDIVRFTSVAYQFPIVKNEALETRWQDWCSYRDCISAKALDDFEKKKGYRLRSEDLVDAGYYNATDRLPTKAYRDWVDFVNEFTTDFAREWVEKVHARGKKAVMFFCDHWIGTEPYGERFESMGFDGLVNPVINGTELRRMSDAPTSISKEVRFYPYFFPVNLVGEPLFVGEGGDPVRECKEYWAKARRAMLRKGVDRIGYGGYLNLAVKFPEFLDSVEVVANEFRQILDHADKGAAYAMPGKVVIVTAWGKLRSWMIGEDWPSGGFLEALSGLQVDVHFMSFDELKKDGLPEDTSVLINYGKARSSWSGGTYWTDPKVVETVRAFIAGGGGFFGVCEPTAIEHQGRLLQLEDVLGVWRSTPSNVRSNNVITGKRPSQHFITADVNGTVDLGELAGVTYAANPEVEVLSTKGDNITLAANRFGKGRSVYMAGFTLSIDNIRLVQRALYWAAGKDKEFTRWNTSNPATECAAFVEAGYCAVTNQSADAQKTTLYDGDGNGQEISLDPYEMKWVKI</sequence>
<dbReference type="Gene3D" id="2.60.40.1180">
    <property type="entry name" value="Golgi alpha-mannosidase II"/>
    <property type="match status" value="1"/>
</dbReference>
<proteinExistence type="predicted"/>
<dbReference type="Gene3D" id="2.60.40.10">
    <property type="entry name" value="Immunoglobulins"/>
    <property type="match status" value="1"/>
</dbReference>
<evidence type="ECO:0000313" key="5">
    <source>
        <dbReference type="Proteomes" id="UP000478417"/>
    </source>
</evidence>
<comment type="caution">
    <text evidence="4">The sequence shown here is derived from an EMBL/GenBank/DDBJ whole genome shotgun (WGS) entry which is preliminary data.</text>
</comment>
<evidence type="ECO:0000259" key="1">
    <source>
        <dbReference type="Pfam" id="PF09508"/>
    </source>
</evidence>
<dbReference type="AlphaFoldDB" id="A0A6B2LYK3"/>
<dbReference type="Gene3D" id="3.40.50.880">
    <property type="match status" value="1"/>
</dbReference>
<dbReference type="Pfam" id="PF17386">
    <property type="entry name" value="LBP_C"/>
    <property type="match status" value="1"/>
</dbReference>